<proteinExistence type="predicted"/>
<organism evidence="1 2">
    <name type="scientific">Thalictrum thalictroides</name>
    <name type="common">Rue-anemone</name>
    <name type="synonym">Anemone thalictroides</name>
    <dbReference type="NCBI Taxonomy" id="46969"/>
    <lineage>
        <taxon>Eukaryota</taxon>
        <taxon>Viridiplantae</taxon>
        <taxon>Streptophyta</taxon>
        <taxon>Embryophyta</taxon>
        <taxon>Tracheophyta</taxon>
        <taxon>Spermatophyta</taxon>
        <taxon>Magnoliopsida</taxon>
        <taxon>Ranunculales</taxon>
        <taxon>Ranunculaceae</taxon>
        <taxon>Thalictroideae</taxon>
        <taxon>Thalictrum</taxon>
    </lineage>
</organism>
<reference evidence="1 2" key="1">
    <citation type="submission" date="2020-06" db="EMBL/GenBank/DDBJ databases">
        <title>Transcriptomic and genomic resources for Thalictrum thalictroides and T. hernandezii: Facilitating candidate gene discovery in an emerging model plant lineage.</title>
        <authorList>
            <person name="Arias T."/>
            <person name="Riano-Pachon D.M."/>
            <person name="Di Stilio V.S."/>
        </authorList>
    </citation>
    <scope>NUCLEOTIDE SEQUENCE [LARGE SCALE GENOMIC DNA]</scope>
    <source>
        <strain evidence="2">cv. WT478/WT964</strain>
        <tissue evidence="1">Leaves</tissue>
    </source>
</reference>
<evidence type="ECO:0000313" key="2">
    <source>
        <dbReference type="Proteomes" id="UP000554482"/>
    </source>
</evidence>
<comment type="caution">
    <text evidence="1">The sequence shown here is derived from an EMBL/GenBank/DDBJ whole genome shotgun (WGS) entry which is preliminary data.</text>
</comment>
<accession>A0A7J6X4V9</accession>
<evidence type="ECO:0000313" key="1">
    <source>
        <dbReference type="EMBL" id="KAF5204724.1"/>
    </source>
</evidence>
<protein>
    <submittedName>
        <fullName evidence="1">Uncharacterized protein</fullName>
    </submittedName>
</protein>
<name>A0A7J6X4V9_THATH</name>
<gene>
    <name evidence="1" type="ORF">FRX31_005691</name>
</gene>
<keyword evidence="2" id="KW-1185">Reference proteome</keyword>
<dbReference type="AlphaFoldDB" id="A0A7J6X4V9"/>
<dbReference type="EMBL" id="JABWDY010005062">
    <property type="protein sequence ID" value="KAF5204724.1"/>
    <property type="molecule type" value="Genomic_DNA"/>
</dbReference>
<sequence length="276" mass="30948">MSTFLYEKHLPPKKRKLRYELKQGSSYQDFPSLTSKEQRICERTEAQNKNGKSAAEETINAKSRVAFDDKKRVNMVTSGAGCEYLDNGMEVEDKSTRSPISKSNNKKIMAPMKMASTKKGMAEGGTSGIDYKQNSWMTSYNDKEISALANDDALQAENRNAGSFTNLTRTVGRHSWNKLFHKSVTWGHKRSRSGAPRGIIKHPTATTSLLTAAQENIQSKTGSRKFDFALNDNKVQELEEALVHQPSSRKVLDFDLNELRVMEEEADQPDKFSGGV</sequence>
<dbReference type="Proteomes" id="UP000554482">
    <property type="component" value="Unassembled WGS sequence"/>
</dbReference>